<comment type="caution">
    <text evidence="1">The sequence shown here is derived from an EMBL/GenBank/DDBJ whole genome shotgun (WGS) entry which is preliminary data.</text>
</comment>
<evidence type="ECO:0000313" key="1">
    <source>
        <dbReference type="EMBL" id="KAJ7991838.1"/>
    </source>
</evidence>
<sequence>MEETGGGGAEWERCQCGIALLWAGAGSFRDTGAGWSQPHPCAPAPPGCREHSPREQQMRCKNRNEPRKEHSRRGSPRQGTALPSQRQLTQLWRFGLECSTELETMRHLETRIEHLWAQLRSMKVLPQTPKSSGRRQMLA</sequence>
<keyword evidence="2" id="KW-1185">Reference proteome</keyword>
<accession>A0ACC2FKA9</accession>
<dbReference type="EMBL" id="CM055753">
    <property type="protein sequence ID" value="KAJ7991838.1"/>
    <property type="molecule type" value="Genomic_DNA"/>
</dbReference>
<dbReference type="Proteomes" id="UP001157502">
    <property type="component" value="Chromosome 26"/>
</dbReference>
<name>A0ACC2FKA9_DALPE</name>
<evidence type="ECO:0000313" key="2">
    <source>
        <dbReference type="Proteomes" id="UP001157502"/>
    </source>
</evidence>
<gene>
    <name evidence="1" type="ORF">DPEC_G00288010</name>
</gene>
<reference evidence="1" key="1">
    <citation type="submission" date="2021-05" db="EMBL/GenBank/DDBJ databases">
        <authorList>
            <person name="Pan Q."/>
            <person name="Jouanno E."/>
            <person name="Zahm M."/>
            <person name="Klopp C."/>
            <person name="Cabau C."/>
            <person name="Louis A."/>
            <person name="Berthelot C."/>
            <person name="Parey E."/>
            <person name="Roest Crollius H."/>
            <person name="Montfort J."/>
            <person name="Robinson-Rechavi M."/>
            <person name="Bouchez O."/>
            <person name="Lampietro C."/>
            <person name="Lopez Roques C."/>
            <person name="Donnadieu C."/>
            <person name="Postlethwait J."/>
            <person name="Bobe J."/>
            <person name="Dillon D."/>
            <person name="Chandos A."/>
            <person name="von Hippel F."/>
            <person name="Guiguen Y."/>
        </authorList>
    </citation>
    <scope>NUCLEOTIDE SEQUENCE</scope>
    <source>
        <strain evidence="1">YG-Jan2019</strain>
    </source>
</reference>
<proteinExistence type="predicted"/>
<organism evidence="1 2">
    <name type="scientific">Dallia pectoralis</name>
    <name type="common">Alaska blackfish</name>
    <dbReference type="NCBI Taxonomy" id="75939"/>
    <lineage>
        <taxon>Eukaryota</taxon>
        <taxon>Metazoa</taxon>
        <taxon>Chordata</taxon>
        <taxon>Craniata</taxon>
        <taxon>Vertebrata</taxon>
        <taxon>Euteleostomi</taxon>
        <taxon>Actinopterygii</taxon>
        <taxon>Neopterygii</taxon>
        <taxon>Teleostei</taxon>
        <taxon>Protacanthopterygii</taxon>
        <taxon>Esociformes</taxon>
        <taxon>Umbridae</taxon>
        <taxon>Dallia</taxon>
    </lineage>
</organism>
<protein>
    <submittedName>
        <fullName evidence="1">Uncharacterized protein</fullName>
    </submittedName>
</protein>